<feature type="region of interest" description="Disordered" evidence="1">
    <location>
        <begin position="171"/>
        <end position="195"/>
    </location>
</feature>
<protein>
    <submittedName>
        <fullName evidence="2">Uncharacterized protein</fullName>
    </submittedName>
</protein>
<feature type="compositionally biased region" description="Pro residues" evidence="1">
    <location>
        <begin position="244"/>
        <end position="258"/>
    </location>
</feature>
<sequence length="286" mass="29990">MPQTPTGSGISIQNSRSEIPVASETFISLPPSASSPTKTNLAANSSPPPILSLPKVQATVAPHPSLPLPTPKNLAHSTKAFASTPAGPSLVERLRKSEDKTLSRLAPVSLSDSGRPRVLIPDTPRYVAKPMQKAPLATATSASEGTSVVSPALIPPSPALIPLSSSPPLASEIAPIHTPPLPKTNLPPETNFLPSLAISPPNPPLFVPETKKKPLLKRSLSIPNLNTFPSFMSQLAYFSSLPSPYPNPPFNPQKPPPLDSLSLPTSNSFDILATEGTLHPEGSQNS</sequence>
<feature type="compositionally biased region" description="Low complexity" evidence="1">
    <location>
        <begin position="259"/>
        <end position="268"/>
    </location>
</feature>
<feature type="region of interest" description="Disordered" evidence="1">
    <location>
        <begin position="244"/>
        <end position="286"/>
    </location>
</feature>
<feature type="region of interest" description="Disordered" evidence="1">
    <location>
        <begin position="22"/>
        <end position="53"/>
    </location>
</feature>
<feature type="region of interest" description="Disordered" evidence="1">
    <location>
        <begin position="79"/>
        <end position="126"/>
    </location>
</feature>
<evidence type="ECO:0000313" key="2">
    <source>
        <dbReference type="EMBL" id="KAF2563987.1"/>
    </source>
</evidence>
<dbReference type="EMBL" id="QGKY02001250">
    <property type="protein sequence ID" value="KAF2563987.1"/>
    <property type="molecule type" value="Genomic_DNA"/>
</dbReference>
<accession>A0A8S9I380</accession>
<dbReference type="AlphaFoldDB" id="A0A8S9I380"/>
<organism evidence="2">
    <name type="scientific">Brassica cretica</name>
    <name type="common">Mustard</name>
    <dbReference type="NCBI Taxonomy" id="69181"/>
    <lineage>
        <taxon>Eukaryota</taxon>
        <taxon>Viridiplantae</taxon>
        <taxon>Streptophyta</taxon>
        <taxon>Embryophyta</taxon>
        <taxon>Tracheophyta</taxon>
        <taxon>Spermatophyta</taxon>
        <taxon>Magnoliopsida</taxon>
        <taxon>eudicotyledons</taxon>
        <taxon>Gunneridae</taxon>
        <taxon>Pentapetalae</taxon>
        <taxon>rosids</taxon>
        <taxon>malvids</taxon>
        <taxon>Brassicales</taxon>
        <taxon>Brassicaceae</taxon>
        <taxon>Brassiceae</taxon>
        <taxon>Brassica</taxon>
    </lineage>
</organism>
<evidence type="ECO:0000256" key="1">
    <source>
        <dbReference type="SAM" id="MobiDB-lite"/>
    </source>
</evidence>
<comment type="caution">
    <text evidence="2">The sequence shown here is derived from an EMBL/GenBank/DDBJ whole genome shotgun (WGS) entry which is preliminary data.</text>
</comment>
<feature type="compositionally biased region" description="Basic and acidic residues" evidence="1">
    <location>
        <begin position="92"/>
        <end position="102"/>
    </location>
</feature>
<proteinExistence type="predicted"/>
<gene>
    <name evidence="2" type="ORF">F2Q70_00016110</name>
</gene>
<feature type="compositionally biased region" description="Polar residues" evidence="1">
    <location>
        <begin position="31"/>
        <end position="45"/>
    </location>
</feature>
<name>A0A8S9I380_BRACR</name>
<reference evidence="2" key="1">
    <citation type="submission" date="2019-12" db="EMBL/GenBank/DDBJ databases">
        <title>Genome sequencing and annotation of Brassica cretica.</title>
        <authorList>
            <person name="Studholme D.J."/>
            <person name="Sarris P.F."/>
        </authorList>
    </citation>
    <scope>NUCLEOTIDE SEQUENCE</scope>
    <source>
        <strain evidence="2">PFS-102/07</strain>
        <tissue evidence="2">Leaf</tissue>
    </source>
</reference>